<accession>A0A915KTW3</accession>
<name>A0A915KTW3_ROMCU</name>
<keyword evidence="1" id="KW-1185">Reference proteome</keyword>
<dbReference type="WBParaSite" id="nRc.2.0.1.t41033-RA">
    <property type="protein sequence ID" value="nRc.2.0.1.t41033-RA"/>
    <property type="gene ID" value="nRc.2.0.1.g41033"/>
</dbReference>
<dbReference type="InterPro" id="IPR011009">
    <property type="entry name" value="Kinase-like_dom_sf"/>
</dbReference>
<sequence length="65" mass="7894">MYSRIAVRREIDVWNRMWHPNLPALHDAIEFDQSAWLIYEKYLCNRSRIGWSESATKTLVRKRNT</sequence>
<evidence type="ECO:0000313" key="2">
    <source>
        <dbReference type="WBParaSite" id="nRc.2.0.1.t41033-RA"/>
    </source>
</evidence>
<organism evidence="1 2">
    <name type="scientific">Romanomermis culicivorax</name>
    <name type="common">Nematode worm</name>
    <dbReference type="NCBI Taxonomy" id="13658"/>
    <lineage>
        <taxon>Eukaryota</taxon>
        <taxon>Metazoa</taxon>
        <taxon>Ecdysozoa</taxon>
        <taxon>Nematoda</taxon>
        <taxon>Enoplea</taxon>
        <taxon>Dorylaimia</taxon>
        <taxon>Mermithida</taxon>
        <taxon>Mermithoidea</taxon>
        <taxon>Mermithidae</taxon>
        <taxon>Romanomermis</taxon>
    </lineage>
</organism>
<reference evidence="2" key="1">
    <citation type="submission" date="2022-11" db="UniProtKB">
        <authorList>
            <consortium name="WormBaseParasite"/>
        </authorList>
    </citation>
    <scope>IDENTIFICATION</scope>
</reference>
<dbReference type="Proteomes" id="UP000887565">
    <property type="component" value="Unplaced"/>
</dbReference>
<dbReference type="AlphaFoldDB" id="A0A915KTW3"/>
<proteinExistence type="predicted"/>
<evidence type="ECO:0000313" key="1">
    <source>
        <dbReference type="Proteomes" id="UP000887565"/>
    </source>
</evidence>
<protein>
    <submittedName>
        <fullName evidence="2">Uncharacterized protein</fullName>
    </submittedName>
</protein>
<dbReference type="SUPFAM" id="SSF56112">
    <property type="entry name" value="Protein kinase-like (PK-like)"/>
    <property type="match status" value="1"/>
</dbReference>
<dbReference type="Gene3D" id="3.30.200.20">
    <property type="entry name" value="Phosphorylase Kinase, domain 1"/>
    <property type="match status" value="1"/>
</dbReference>